<feature type="region of interest" description="Disordered" evidence="6">
    <location>
        <begin position="95"/>
        <end position="139"/>
    </location>
</feature>
<dbReference type="RefSeq" id="XP_041549624.1">
    <property type="nucleotide sequence ID" value="XM_041698796.1"/>
</dbReference>
<dbReference type="EMBL" id="AP024443">
    <property type="protein sequence ID" value="BCS17430.1"/>
    <property type="molecule type" value="Genomic_DNA"/>
</dbReference>
<evidence type="ECO:0000313" key="8">
    <source>
        <dbReference type="EMBL" id="BCS17430.1"/>
    </source>
</evidence>
<dbReference type="CDD" id="cd12148">
    <property type="entry name" value="fungal_TF_MHR"/>
    <property type="match status" value="1"/>
</dbReference>
<dbReference type="InterPro" id="IPR051127">
    <property type="entry name" value="Fungal_SecMet_Regulators"/>
</dbReference>
<keyword evidence="2" id="KW-0805">Transcription regulation</keyword>
<dbReference type="SMART" id="SM00906">
    <property type="entry name" value="Fungal_trans"/>
    <property type="match status" value="1"/>
</dbReference>
<dbReference type="Gene3D" id="4.10.240.10">
    <property type="entry name" value="Zn(2)-C6 fungal-type DNA-binding domain"/>
    <property type="match status" value="1"/>
</dbReference>
<dbReference type="InterPro" id="IPR007219">
    <property type="entry name" value="XnlR_reg_dom"/>
</dbReference>
<evidence type="ECO:0000256" key="5">
    <source>
        <dbReference type="ARBA" id="ARBA00023242"/>
    </source>
</evidence>
<feature type="domain" description="Zn(2)-C6 fungal-type" evidence="7">
    <location>
        <begin position="59"/>
        <end position="88"/>
    </location>
</feature>
<dbReference type="Pfam" id="PF04082">
    <property type="entry name" value="Fungal_trans"/>
    <property type="match status" value="1"/>
</dbReference>
<dbReference type="SUPFAM" id="SSF57701">
    <property type="entry name" value="Zn2/Cys6 DNA-binding domain"/>
    <property type="match status" value="1"/>
</dbReference>
<name>A0A7R7XA36_9EURO</name>
<dbReference type="GO" id="GO:0003677">
    <property type="term" value="F:DNA binding"/>
    <property type="evidence" value="ECO:0007669"/>
    <property type="project" value="UniProtKB-KW"/>
</dbReference>
<dbReference type="OrthoDB" id="2123952at2759"/>
<evidence type="ECO:0000256" key="6">
    <source>
        <dbReference type="SAM" id="MobiDB-lite"/>
    </source>
</evidence>
<keyword evidence="1" id="KW-0479">Metal-binding</keyword>
<accession>A0A7R7XA36</accession>
<dbReference type="KEGG" id="apuu:APUU_10258S"/>
<dbReference type="PANTHER" id="PTHR47424">
    <property type="entry name" value="REGULATORY PROTEIN GAL4"/>
    <property type="match status" value="1"/>
</dbReference>
<evidence type="ECO:0000256" key="2">
    <source>
        <dbReference type="ARBA" id="ARBA00023015"/>
    </source>
</evidence>
<dbReference type="GeneID" id="64967435"/>
<sequence>MPKTSTPRQAVFRVVGYAPGYADVKRSPLLRNSALRSYNSAVSAVKKMEGDRIVRISRACESCRRRKSKCDGADPCRQCRAKRSPCRYRLKARTRVASRTQGLSGPVDRAGSRDADANVDADAAAATTPGEPERNDSTRPGVYHSVAACHDAPQPTDSSQLFYGPSSTFAFLQQIHRGVLPGAKHAQHRGHDVQEAGPGLDAFMQRSIFFGRPLRVDVASHYPLPHHQARALLEHFKASAHKALPFLSHSALDDLLPALDSEVSTMGPSSQKKVVLLAVLAVGALSTPRTDLAEQLFIRAKQEAVIYEDAVTLPMIQFSLLAADYQNNIGRPNSAYLHIGQACRKALAMGLHTTATSGAFNNEELQERRRTVWCLYQLETWTCSAVGRKGVLTRDDILCPFPDNQPLCGIHGGYSAILQQACELIYMGKPRSLREVYSTAEALYAQIRQWAEDNGLLPDSEGNKELLSDDVSKLMLYSGKPFLVAYSSLKSTSPGRPAEELWIRQACRRATDAAQDYIVFVNGIFRVSDACKNRRLNSFFLETSCAVLLYDSLCHSSKHPNNREYIDIAVSCLREIVGEAPAENTALSVGRILQAVERSISPAMPVSAASDGVGLDGAYAGNNPHNSQFLSFDGAAPNTSQDLIFFGDRGVDAIAGASTMAPPNAHELGDGQGLSQLDFDVMTTNLCNLFTMEPMSL</sequence>
<dbReference type="SMART" id="SM00066">
    <property type="entry name" value="GAL4"/>
    <property type="match status" value="1"/>
</dbReference>
<reference evidence="8" key="2">
    <citation type="submission" date="2021-02" db="EMBL/GenBank/DDBJ databases">
        <title>Aspergillus puulaauensis MK2 genome sequence.</title>
        <authorList>
            <person name="Futagami T."/>
            <person name="Mori K."/>
            <person name="Kadooka C."/>
            <person name="Tanaka T."/>
        </authorList>
    </citation>
    <scope>NUCLEOTIDE SEQUENCE</scope>
    <source>
        <strain evidence="8">MK2</strain>
    </source>
</reference>
<dbReference type="GO" id="GO:0006351">
    <property type="term" value="P:DNA-templated transcription"/>
    <property type="evidence" value="ECO:0007669"/>
    <property type="project" value="InterPro"/>
</dbReference>
<dbReference type="InterPro" id="IPR036864">
    <property type="entry name" value="Zn2-C6_fun-type_DNA-bd_sf"/>
</dbReference>
<dbReference type="Proteomes" id="UP000654913">
    <property type="component" value="Chromosome 1"/>
</dbReference>
<dbReference type="PROSITE" id="PS50048">
    <property type="entry name" value="ZN2_CY6_FUNGAL_2"/>
    <property type="match status" value="1"/>
</dbReference>
<dbReference type="Pfam" id="PF00172">
    <property type="entry name" value="Zn_clus"/>
    <property type="match status" value="1"/>
</dbReference>
<evidence type="ECO:0000313" key="9">
    <source>
        <dbReference type="Proteomes" id="UP000654913"/>
    </source>
</evidence>
<protein>
    <recommendedName>
        <fullName evidence="7">Zn(2)-C6 fungal-type domain-containing protein</fullName>
    </recommendedName>
</protein>
<dbReference type="AlphaFoldDB" id="A0A7R7XA36"/>
<dbReference type="GO" id="GO:0008270">
    <property type="term" value="F:zinc ion binding"/>
    <property type="evidence" value="ECO:0007669"/>
    <property type="project" value="InterPro"/>
</dbReference>
<proteinExistence type="predicted"/>
<dbReference type="GO" id="GO:0000981">
    <property type="term" value="F:DNA-binding transcription factor activity, RNA polymerase II-specific"/>
    <property type="evidence" value="ECO:0007669"/>
    <property type="project" value="InterPro"/>
</dbReference>
<evidence type="ECO:0000256" key="1">
    <source>
        <dbReference type="ARBA" id="ARBA00022723"/>
    </source>
</evidence>
<keyword evidence="9" id="KW-1185">Reference proteome</keyword>
<evidence type="ECO:0000256" key="4">
    <source>
        <dbReference type="ARBA" id="ARBA00023163"/>
    </source>
</evidence>
<organism evidence="8 9">
    <name type="scientific">Aspergillus puulaauensis</name>
    <dbReference type="NCBI Taxonomy" id="1220207"/>
    <lineage>
        <taxon>Eukaryota</taxon>
        <taxon>Fungi</taxon>
        <taxon>Dikarya</taxon>
        <taxon>Ascomycota</taxon>
        <taxon>Pezizomycotina</taxon>
        <taxon>Eurotiomycetes</taxon>
        <taxon>Eurotiomycetidae</taxon>
        <taxon>Eurotiales</taxon>
        <taxon>Aspergillaceae</taxon>
        <taxon>Aspergillus</taxon>
    </lineage>
</organism>
<keyword evidence="3" id="KW-0238">DNA-binding</keyword>
<dbReference type="CDD" id="cd00067">
    <property type="entry name" value="GAL4"/>
    <property type="match status" value="1"/>
</dbReference>
<keyword evidence="5" id="KW-0539">Nucleus</keyword>
<evidence type="ECO:0000256" key="3">
    <source>
        <dbReference type="ARBA" id="ARBA00023125"/>
    </source>
</evidence>
<dbReference type="PANTHER" id="PTHR47424:SF14">
    <property type="entry name" value="ZINC FINGER PROTEIN GRT1"/>
    <property type="match status" value="1"/>
</dbReference>
<dbReference type="InterPro" id="IPR001138">
    <property type="entry name" value="Zn2Cys6_DnaBD"/>
</dbReference>
<reference evidence="8" key="1">
    <citation type="submission" date="2021-01" db="EMBL/GenBank/DDBJ databases">
        <authorList>
            <consortium name="Aspergillus puulaauensis MK2 genome sequencing consortium"/>
            <person name="Kazuki M."/>
            <person name="Futagami T."/>
        </authorList>
    </citation>
    <scope>NUCLEOTIDE SEQUENCE</scope>
    <source>
        <strain evidence="8">MK2</strain>
    </source>
</reference>
<dbReference type="PROSITE" id="PS00463">
    <property type="entry name" value="ZN2_CY6_FUNGAL_1"/>
    <property type="match status" value="1"/>
</dbReference>
<keyword evidence="4" id="KW-0804">Transcription</keyword>
<gene>
    <name evidence="8" type="ORF">APUU_10258S</name>
</gene>
<evidence type="ECO:0000259" key="7">
    <source>
        <dbReference type="PROSITE" id="PS50048"/>
    </source>
</evidence>